<name>A0A319D6X5_9EURO</name>
<accession>A0A319D6X5</accession>
<evidence type="ECO:0008006" key="3">
    <source>
        <dbReference type="Google" id="ProtNLM"/>
    </source>
</evidence>
<dbReference type="STRING" id="1448320.A0A319D6X5"/>
<proteinExistence type="predicted"/>
<evidence type="ECO:0000313" key="1">
    <source>
        <dbReference type="EMBL" id="PYH92929.1"/>
    </source>
</evidence>
<dbReference type="VEuPathDB" id="FungiDB:BO71DRAFT_328890"/>
<dbReference type="InterPro" id="IPR051678">
    <property type="entry name" value="AGP_Transferase"/>
</dbReference>
<dbReference type="PANTHER" id="PTHR21310">
    <property type="entry name" value="AMINOGLYCOSIDE PHOSPHOTRANSFERASE-RELATED-RELATED"/>
    <property type="match status" value="1"/>
</dbReference>
<dbReference type="SUPFAM" id="SSF56112">
    <property type="entry name" value="Protein kinase-like (PK-like)"/>
    <property type="match status" value="1"/>
</dbReference>
<dbReference type="OrthoDB" id="5412996at2759"/>
<protein>
    <recommendedName>
        <fullName evidence="3">Aminoglycoside phosphotransferase domain-containing protein</fullName>
    </recommendedName>
</protein>
<dbReference type="PANTHER" id="PTHR21310:SF37">
    <property type="entry name" value="AMINOGLYCOSIDE PHOSPHOTRANSFERASE DOMAIN-CONTAINING PROTEIN"/>
    <property type="match status" value="1"/>
</dbReference>
<dbReference type="Gene3D" id="3.30.200.20">
    <property type="entry name" value="Phosphorylase Kinase, domain 1"/>
    <property type="match status" value="1"/>
</dbReference>
<gene>
    <name evidence="1" type="ORF">BO71DRAFT_328890</name>
</gene>
<dbReference type="InterPro" id="IPR011009">
    <property type="entry name" value="Kinase-like_dom_sf"/>
</dbReference>
<sequence length="359" mass="40394">DFDPLAKQRSDLIFQVWIQNLLRNRPEELAGKLAARHCPGTPTTASRLPSGAFNICYRVTFQTGPRVVVRFTALGRILARTEKVDDEIATMKSLAQHSTIRVPQVFGSGKCAVGPYIVMEYIAGRLLLSDYLRDPSHQIVKLNSHISASVLKTAYSIMADLLLELCKPTFPFIGAIHQDDTGEWTAQKRPLTFNMNRLAQFSAIPHSVFSQDRFANAADYFDELAGHHMHHFLHQRNDAVGEEQRLSAGMEGSLENGMFWVSLALRNSALFDEVYWGFLDRRFFGEVGGWEEREGLLSDEERVGMEGVVGRKMREREEGGLAEGYGVDEILQMQIMGILIGWWGVGRRRCLGIVDFASI</sequence>
<dbReference type="Proteomes" id="UP000247810">
    <property type="component" value="Unassembled WGS sequence"/>
</dbReference>
<feature type="non-terminal residue" evidence="1">
    <location>
        <position position="1"/>
    </location>
</feature>
<reference evidence="1 2" key="1">
    <citation type="submission" date="2018-02" db="EMBL/GenBank/DDBJ databases">
        <title>The genomes of Aspergillus section Nigri reveals drivers in fungal speciation.</title>
        <authorList>
            <consortium name="DOE Joint Genome Institute"/>
            <person name="Vesth T.C."/>
            <person name="Nybo J."/>
            <person name="Theobald S."/>
            <person name="Brandl J."/>
            <person name="Frisvad J.C."/>
            <person name="Nielsen K.F."/>
            <person name="Lyhne E.K."/>
            <person name="Kogle M.E."/>
            <person name="Kuo A."/>
            <person name="Riley R."/>
            <person name="Clum A."/>
            <person name="Nolan M."/>
            <person name="Lipzen A."/>
            <person name="Salamov A."/>
            <person name="Henrissat B."/>
            <person name="Wiebenga A."/>
            <person name="De vries R.P."/>
            <person name="Grigoriev I.V."/>
            <person name="Mortensen U.H."/>
            <person name="Andersen M.R."/>
            <person name="Baker S.E."/>
        </authorList>
    </citation>
    <scope>NUCLEOTIDE SEQUENCE [LARGE SCALE GENOMIC DNA]</scope>
    <source>
        <strain evidence="1 2">CBS 707.79</strain>
    </source>
</reference>
<dbReference type="EMBL" id="KZ825904">
    <property type="protein sequence ID" value="PYH92929.1"/>
    <property type="molecule type" value="Genomic_DNA"/>
</dbReference>
<dbReference type="AlphaFoldDB" id="A0A319D6X5"/>
<organism evidence="1 2">
    <name type="scientific">Aspergillus ellipticus CBS 707.79</name>
    <dbReference type="NCBI Taxonomy" id="1448320"/>
    <lineage>
        <taxon>Eukaryota</taxon>
        <taxon>Fungi</taxon>
        <taxon>Dikarya</taxon>
        <taxon>Ascomycota</taxon>
        <taxon>Pezizomycotina</taxon>
        <taxon>Eurotiomycetes</taxon>
        <taxon>Eurotiomycetidae</taxon>
        <taxon>Eurotiales</taxon>
        <taxon>Aspergillaceae</taxon>
        <taxon>Aspergillus</taxon>
        <taxon>Aspergillus subgen. Circumdati</taxon>
    </lineage>
</organism>
<keyword evidence="2" id="KW-1185">Reference proteome</keyword>
<evidence type="ECO:0000313" key="2">
    <source>
        <dbReference type="Proteomes" id="UP000247810"/>
    </source>
</evidence>